<comment type="similarity">
    <text evidence="7">Belongs to the TonB-dependent receptor family.</text>
</comment>
<name>A0ABT7NSK8_9SPHI</name>
<dbReference type="InterPro" id="IPR023997">
    <property type="entry name" value="TonB-dep_OMP_SusC/RagA_CS"/>
</dbReference>
<keyword evidence="6 7" id="KW-0998">Cell outer membrane</keyword>
<dbReference type="InterPro" id="IPR023996">
    <property type="entry name" value="TonB-dep_OMP_SusC/RagA"/>
</dbReference>
<dbReference type="Gene3D" id="2.170.130.10">
    <property type="entry name" value="TonB-dependent receptor, plug domain"/>
    <property type="match status" value="1"/>
</dbReference>
<evidence type="ECO:0000313" key="9">
    <source>
        <dbReference type="EMBL" id="MDM1050116.1"/>
    </source>
</evidence>
<evidence type="ECO:0000256" key="7">
    <source>
        <dbReference type="PROSITE-ProRule" id="PRU01360"/>
    </source>
</evidence>
<dbReference type="InterPro" id="IPR039426">
    <property type="entry name" value="TonB-dep_rcpt-like"/>
</dbReference>
<evidence type="ECO:0000256" key="6">
    <source>
        <dbReference type="ARBA" id="ARBA00023237"/>
    </source>
</evidence>
<dbReference type="Gene3D" id="2.60.40.1120">
    <property type="entry name" value="Carboxypeptidase-like, regulatory domain"/>
    <property type="match status" value="1"/>
</dbReference>
<comment type="caution">
    <text evidence="9">The sequence shown here is derived from an EMBL/GenBank/DDBJ whole genome shotgun (WGS) entry which is preliminary data.</text>
</comment>
<dbReference type="NCBIfam" id="TIGR04056">
    <property type="entry name" value="OMP_RagA_SusC"/>
    <property type="match status" value="1"/>
</dbReference>
<proteinExistence type="inferred from homology"/>
<sequence>MKSTKYSLSKSLLIIILCSFFPFLLFAQAERTINGTIIDETTKRPLVGALVKVRSTNKSSSTAELGKFQNQAKSGDVLEISFIGYVRKTITISAARQYNITLQPVEEKMEEVVVMGYGQHISKQDLTGAVAQVKMKDIEKAPVPNIDQALQGRVAGVQVSGTDGQPGEGLNIVIRGGNSLTQDNSPLYVVDGFPMEDFASSSINPDDIASISILKDASSTSIYGARGANGVVLIETKKGRAGTPVITFNNSIGVQQVQKTIDMMDPYEFVKYQKELHLGNANSMYLDSMNRTVEDYRGIAGVDWQDQIFRTSLNRIHNLGIRGGNSQTKFSISGSVNDQNGIIIYTGYQRYQGRMAIDQNIGKKLKVGLTANYTKRKTFGGVIREGEGVTITSHLLSRVWAYRPVTGSGSNLLEEDMDADAENQYDARFNPVVTQENSYNMKYYTDLITNGYIDYQILPELKFKSTLIYSSNQYQFDDFYNSKTPQGTLISYFNSKGVNASVNTGGRNTFSTNNTLNFTKTYNKHHKLYALAGLEIQTSNVKSYGFSVQQLPNERLGMAGVKQGIPLDIRSTWADYSLFSFFGRLDYSYKSKYILTGTLRADGSSKFSPANRWGYFPAGALAWNATNEEWFKQQKVFNTAKLRVSYGMNGNNRIGEYTRFPMLSLPIGGAYSWGNESPTLGAIMTALPSQEIKWETTENIDVGMDLSFLKGRLELIVDLYRKNTRDLLMNTQIPTSQGFSFAMKNVGSVRNDGLEFTISSKNIDKKDFSWTTDFNISFNRSKILALNGDQDKILSFPSFISQYGTNPLYISEVGRPVGMIYGLVWEGTYKYDDFNNPSEGVYTLKNNIPNNGNANVAPGDIKYKDINGDLTIDGKDLTIIGRGLPIHIGGLNNQFTYKGLSLAVFFQWSFGNDIYNANRLHYEGNGNVRTNLNQYASYENRWSAENPDSDIFRANGQGVIGWHSSRVLEDGSYLRLKTVAIDYNIPARYIKAVKLKGLAIGVAGQNLVTWTKYSGMDPEVSTRNTTLMPGFDYSAYPMARTIVGTLKATF</sequence>
<evidence type="ECO:0000256" key="3">
    <source>
        <dbReference type="ARBA" id="ARBA00022452"/>
    </source>
</evidence>
<dbReference type="InterPro" id="IPR036942">
    <property type="entry name" value="Beta-barrel_TonB_sf"/>
</dbReference>
<keyword evidence="3 7" id="KW-1134">Transmembrane beta strand</keyword>
<keyword evidence="4 7" id="KW-0812">Transmembrane</keyword>
<evidence type="ECO:0000259" key="8">
    <source>
        <dbReference type="Pfam" id="PF07715"/>
    </source>
</evidence>
<dbReference type="InterPro" id="IPR008969">
    <property type="entry name" value="CarboxyPept-like_regulatory"/>
</dbReference>
<dbReference type="Gene3D" id="2.40.170.20">
    <property type="entry name" value="TonB-dependent receptor, beta-barrel domain"/>
    <property type="match status" value="1"/>
</dbReference>
<dbReference type="Pfam" id="PF13715">
    <property type="entry name" value="CarbopepD_reg_2"/>
    <property type="match status" value="1"/>
</dbReference>
<dbReference type="Proteomes" id="UP001170954">
    <property type="component" value="Unassembled WGS sequence"/>
</dbReference>
<organism evidence="9 10">
    <name type="scientific">Sphingobacterium hotanense</name>
    <dbReference type="NCBI Taxonomy" id="649196"/>
    <lineage>
        <taxon>Bacteria</taxon>
        <taxon>Pseudomonadati</taxon>
        <taxon>Bacteroidota</taxon>
        <taxon>Sphingobacteriia</taxon>
        <taxon>Sphingobacteriales</taxon>
        <taxon>Sphingobacteriaceae</taxon>
        <taxon>Sphingobacterium</taxon>
    </lineage>
</organism>
<protein>
    <submittedName>
        <fullName evidence="9">TonB-dependent receptor</fullName>
    </submittedName>
</protein>
<accession>A0ABT7NSK8</accession>
<gene>
    <name evidence="9" type="ORF">HX018_17905</name>
</gene>
<reference evidence="9" key="2">
    <citation type="journal article" date="2022" name="Sci. Total Environ.">
        <title>Prevalence, transmission, and molecular epidemiology of tet(X)-positive bacteria among humans, animals, and environmental niches in China: An epidemiological, and genomic-based study.</title>
        <authorList>
            <person name="Dong N."/>
            <person name="Zeng Y."/>
            <person name="Cai C."/>
            <person name="Sun C."/>
            <person name="Lu J."/>
            <person name="Liu C."/>
            <person name="Zhou H."/>
            <person name="Sun Q."/>
            <person name="Shu L."/>
            <person name="Wang H."/>
            <person name="Wang Y."/>
            <person name="Wang S."/>
            <person name="Wu C."/>
            <person name="Chan E.W."/>
            <person name="Chen G."/>
            <person name="Shen Z."/>
            <person name="Chen S."/>
            <person name="Zhang R."/>
        </authorList>
    </citation>
    <scope>NUCLEOTIDE SEQUENCE</scope>
    <source>
        <strain evidence="9">R1692</strain>
    </source>
</reference>
<keyword evidence="9" id="KW-0675">Receptor</keyword>
<evidence type="ECO:0000256" key="5">
    <source>
        <dbReference type="ARBA" id="ARBA00023136"/>
    </source>
</evidence>
<feature type="domain" description="TonB-dependent receptor plug" evidence="8">
    <location>
        <begin position="123"/>
        <end position="231"/>
    </location>
</feature>
<evidence type="ECO:0000313" key="10">
    <source>
        <dbReference type="Proteomes" id="UP001170954"/>
    </source>
</evidence>
<dbReference type="RefSeq" id="WP_286652278.1">
    <property type="nucleotide sequence ID" value="NZ_JACAGK010000072.1"/>
</dbReference>
<evidence type="ECO:0000256" key="1">
    <source>
        <dbReference type="ARBA" id="ARBA00004571"/>
    </source>
</evidence>
<dbReference type="InterPro" id="IPR012910">
    <property type="entry name" value="Plug_dom"/>
</dbReference>
<dbReference type="SUPFAM" id="SSF56935">
    <property type="entry name" value="Porins"/>
    <property type="match status" value="1"/>
</dbReference>
<dbReference type="PROSITE" id="PS52016">
    <property type="entry name" value="TONB_DEPENDENT_REC_3"/>
    <property type="match status" value="1"/>
</dbReference>
<comment type="subcellular location">
    <subcellularLocation>
        <location evidence="1 7">Cell outer membrane</location>
        <topology evidence="1 7">Multi-pass membrane protein</topology>
    </subcellularLocation>
</comment>
<evidence type="ECO:0000256" key="2">
    <source>
        <dbReference type="ARBA" id="ARBA00022448"/>
    </source>
</evidence>
<reference evidence="9" key="1">
    <citation type="submission" date="2020-06" db="EMBL/GenBank/DDBJ databases">
        <authorList>
            <person name="Dong N."/>
        </authorList>
    </citation>
    <scope>NUCLEOTIDE SEQUENCE</scope>
    <source>
        <strain evidence="9">R1692</strain>
    </source>
</reference>
<dbReference type="Pfam" id="PF07715">
    <property type="entry name" value="Plug"/>
    <property type="match status" value="1"/>
</dbReference>
<dbReference type="EMBL" id="JACAGK010000072">
    <property type="protein sequence ID" value="MDM1050116.1"/>
    <property type="molecule type" value="Genomic_DNA"/>
</dbReference>
<dbReference type="NCBIfam" id="TIGR04057">
    <property type="entry name" value="SusC_RagA_signa"/>
    <property type="match status" value="1"/>
</dbReference>
<dbReference type="InterPro" id="IPR037066">
    <property type="entry name" value="Plug_dom_sf"/>
</dbReference>
<dbReference type="SUPFAM" id="SSF49464">
    <property type="entry name" value="Carboxypeptidase regulatory domain-like"/>
    <property type="match status" value="1"/>
</dbReference>
<keyword evidence="5 7" id="KW-0472">Membrane</keyword>
<keyword evidence="10" id="KW-1185">Reference proteome</keyword>
<keyword evidence="2 7" id="KW-0813">Transport</keyword>
<evidence type="ECO:0000256" key="4">
    <source>
        <dbReference type="ARBA" id="ARBA00022692"/>
    </source>
</evidence>